<comment type="caution">
    <text evidence="1">The sequence shown here is derived from an EMBL/GenBank/DDBJ whole genome shotgun (WGS) entry which is preliminary data.</text>
</comment>
<organism evidence="1 2">
    <name type="scientific">Dryococelus australis</name>
    <dbReference type="NCBI Taxonomy" id="614101"/>
    <lineage>
        <taxon>Eukaryota</taxon>
        <taxon>Metazoa</taxon>
        <taxon>Ecdysozoa</taxon>
        <taxon>Arthropoda</taxon>
        <taxon>Hexapoda</taxon>
        <taxon>Insecta</taxon>
        <taxon>Pterygota</taxon>
        <taxon>Neoptera</taxon>
        <taxon>Polyneoptera</taxon>
        <taxon>Phasmatodea</taxon>
        <taxon>Verophasmatodea</taxon>
        <taxon>Anareolatae</taxon>
        <taxon>Phasmatidae</taxon>
        <taxon>Eurycanthinae</taxon>
        <taxon>Dryococelus</taxon>
    </lineage>
</organism>
<proteinExistence type="predicted"/>
<accession>A0ABQ9II42</accession>
<evidence type="ECO:0000313" key="1">
    <source>
        <dbReference type="EMBL" id="KAJ8895884.1"/>
    </source>
</evidence>
<gene>
    <name evidence="1" type="ORF">PR048_001224</name>
</gene>
<keyword evidence="2" id="KW-1185">Reference proteome</keyword>
<protein>
    <submittedName>
        <fullName evidence="1">Uncharacterized protein</fullName>
    </submittedName>
</protein>
<reference evidence="1 2" key="1">
    <citation type="submission" date="2023-02" db="EMBL/GenBank/DDBJ databases">
        <title>LHISI_Scaffold_Assembly.</title>
        <authorList>
            <person name="Stuart O.P."/>
            <person name="Cleave R."/>
            <person name="Magrath M.J.L."/>
            <person name="Mikheyev A.S."/>
        </authorList>
    </citation>
    <scope>NUCLEOTIDE SEQUENCE [LARGE SCALE GENOMIC DNA]</scope>
    <source>
        <strain evidence="1">Daus_M_001</strain>
        <tissue evidence="1">Leg muscle</tissue>
    </source>
</reference>
<sequence>MEVWHWEKWIEILKPALTSHSNIRPIAPQLRLARTLKYIAHGGSIQSVAWSYRISRTTARKIISETYSAIWNLLADNYVKVPTSPEEWRKIASSFWELWNFPNCSKRDGGIFAASGFGKAILQDKLGLPNMFLPGTNLTASHWFVANEAFPLKGGKLSGAPDAVEKLIIATDCLPNFIMTINQKEASRYCPEKFVDYEENATPKVRKIEISQPHLDLLANYFVEEGEVPWHYEYINRRWASN</sequence>
<evidence type="ECO:0000313" key="2">
    <source>
        <dbReference type="Proteomes" id="UP001159363"/>
    </source>
</evidence>
<name>A0ABQ9II42_9NEOP</name>
<dbReference type="Proteomes" id="UP001159363">
    <property type="component" value="Chromosome 1"/>
</dbReference>
<dbReference type="EMBL" id="JARBHB010000001">
    <property type="protein sequence ID" value="KAJ8895884.1"/>
    <property type="molecule type" value="Genomic_DNA"/>
</dbReference>